<feature type="transmembrane region" description="Helical" evidence="1">
    <location>
        <begin position="80"/>
        <end position="102"/>
    </location>
</feature>
<dbReference type="RefSeq" id="XP_008731182.1">
    <property type="nucleotide sequence ID" value="XM_008732960.1"/>
</dbReference>
<reference evidence="2 3" key="1">
    <citation type="submission" date="2013-03" db="EMBL/GenBank/DDBJ databases">
        <title>The Genome Sequence of Cladophialophora carrionii CBS 160.54.</title>
        <authorList>
            <consortium name="The Broad Institute Genomics Platform"/>
            <person name="Cuomo C."/>
            <person name="de Hoog S."/>
            <person name="Gorbushina A."/>
            <person name="Walker B."/>
            <person name="Young S.K."/>
            <person name="Zeng Q."/>
            <person name="Gargeya S."/>
            <person name="Fitzgerald M."/>
            <person name="Haas B."/>
            <person name="Abouelleil A."/>
            <person name="Allen A.W."/>
            <person name="Alvarado L."/>
            <person name="Arachchi H.M."/>
            <person name="Berlin A.M."/>
            <person name="Chapman S.B."/>
            <person name="Gainer-Dewar J."/>
            <person name="Goldberg J."/>
            <person name="Griggs A."/>
            <person name="Gujja S."/>
            <person name="Hansen M."/>
            <person name="Howarth C."/>
            <person name="Imamovic A."/>
            <person name="Ireland A."/>
            <person name="Larimer J."/>
            <person name="McCowan C."/>
            <person name="Murphy C."/>
            <person name="Pearson M."/>
            <person name="Poon T.W."/>
            <person name="Priest M."/>
            <person name="Roberts A."/>
            <person name="Saif S."/>
            <person name="Shea T."/>
            <person name="Sisk P."/>
            <person name="Sykes S."/>
            <person name="Wortman J."/>
            <person name="Nusbaum C."/>
            <person name="Birren B."/>
        </authorList>
    </citation>
    <scope>NUCLEOTIDE SEQUENCE [LARGE SCALE GENOMIC DNA]</scope>
    <source>
        <strain evidence="2 3">CBS 160.54</strain>
    </source>
</reference>
<dbReference type="EMBL" id="KB822709">
    <property type="protein sequence ID" value="ETI19640.1"/>
    <property type="molecule type" value="Genomic_DNA"/>
</dbReference>
<feature type="non-terminal residue" evidence="2">
    <location>
        <position position="482"/>
    </location>
</feature>
<protein>
    <submittedName>
        <fullName evidence="2">Uncharacterized protein</fullName>
    </submittedName>
</protein>
<evidence type="ECO:0000313" key="3">
    <source>
        <dbReference type="Proteomes" id="UP000030678"/>
    </source>
</evidence>
<dbReference type="PANTHER" id="PTHR35043">
    <property type="entry name" value="TRANSCRIPTION FACTOR DOMAIN-CONTAINING PROTEIN"/>
    <property type="match status" value="1"/>
</dbReference>
<feature type="transmembrane region" description="Helical" evidence="1">
    <location>
        <begin position="438"/>
        <end position="457"/>
    </location>
</feature>
<keyword evidence="1" id="KW-1133">Transmembrane helix</keyword>
<dbReference type="Proteomes" id="UP000030678">
    <property type="component" value="Unassembled WGS sequence"/>
</dbReference>
<feature type="transmembrane region" description="Helical" evidence="1">
    <location>
        <begin position="114"/>
        <end position="133"/>
    </location>
</feature>
<feature type="transmembrane region" description="Helical" evidence="1">
    <location>
        <begin position="21"/>
        <end position="38"/>
    </location>
</feature>
<sequence length="482" mass="55351">MPRYARGRKCLGGQWAGTSRILFLISLLFFPSICQAHYNHTDGAPVAEYTNTTNSSTAFTSSTRVKTWVSQPDYRGTFDIIWTSLVTIFISTYSMLCLNVPAPKDTFATRTRRRLLWMALGILGPEFPLTYAAGQWSRAKQSVVAFKTYNHEDWHMRQAFFADMGGFVFHARDGEPFPLNATQLHWLVVNNFVEYPAITRREIWDKSKQDTFTKVVTAFQISYLIIQCVARATQRLAITTLELNALAIVVCSLMTSCFWLHKPADVQIPIPIHSSHSLAEITLNREWSLTPLDFVDENGPGYSVNIQPFMKMPVIPAERPIQRIPNDRFPMNPYGIQEYFLCFATLLFTAIHVAGWSFDFPTPIERLLWRISSLLLFGITAAFWVFETAASWTRLGRWKTLYLFIFNRKALPQHRMRLAARTATIKRKSKQLPLPWEFATITPLAIIYGLARFYLLAEAFAELRDLEGTAYVNINWTNFLPH</sequence>
<evidence type="ECO:0000256" key="1">
    <source>
        <dbReference type="SAM" id="Phobius"/>
    </source>
</evidence>
<gene>
    <name evidence="2" type="ORF">G647_08652</name>
</gene>
<dbReference type="OrthoDB" id="9451547at2759"/>
<dbReference type="HOGENOM" id="CLU_022883_1_0_1"/>
<feature type="transmembrane region" description="Helical" evidence="1">
    <location>
        <begin position="367"/>
        <end position="386"/>
    </location>
</feature>
<dbReference type="AlphaFoldDB" id="V9CYB5"/>
<organism evidence="2 3">
    <name type="scientific">Cladophialophora carrionii CBS 160.54</name>
    <dbReference type="NCBI Taxonomy" id="1279043"/>
    <lineage>
        <taxon>Eukaryota</taxon>
        <taxon>Fungi</taxon>
        <taxon>Dikarya</taxon>
        <taxon>Ascomycota</taxon>
        <taxon>Pezizomycotina</taxon>
        <taxon>Eurotiomycetes</taxon>
        <taxon>Chaetothyriomycetidae</taxon>
        <taxon>Chaetothyriales</taxon>
        <taxon>Herpotrichiellaceae</taxon>
        <taxon>Cladophialophora</taxon>
    </lineage>
</organism>
<dbReference type="VEuPathDB" id="FungiDB:G647_08652"/>
<feature type="transmembrane region" description="Helical" evidence="1">
    <location>
        <begin position="336"/>
        <end position="355"/>
    </location>
</feature>
<accession>V9CYB5</accession>
<dbReference type="PANTHER" id="PTHR35043:SF8">
    <property type="entry name" value="DUF4220 DOMAIN-CONTAINING PROTEIN"/>
    <property type="match status" value="1"/>
</dbReference>
<name>V9CYB5_9EURO</name>
<dbReference type="GeneID" id="19987145"/>
<keyword evidence="1" id="KW-0812">Transmembrane</keyword>
<proteinExistence type="predicted"/>
<keyword evidence="1" id="KW-0472">Membrane</keyword>
<evidence type="ECO:0000313" key="2">
    <source>
        <dbReference type="EMBL" id="ETI19640.1"/>
    </source>
</evidence>